<dbReference type="Pfam" id="PF01381">
    <property type="entry name" value="HTH_3"/>
    <property type="match status" value="1"/>
</dbReference>
<dbReference type="PANTHER" id="PTHR46797:SF1">
    <property type="entry name" value="METHYLPHOSPHONATE SYNTHASE"/>
    <property type="match status" value="1"/>
</dbReference>
<protein>
    <submittedName>
        <fullName evidence="4">Ribosome-binding protein aMBF1 (Putative translation factor)</fullName>
    </submittedName>
</protein>
<keyword evidence="1" id="KW-0238">DNA-binding</keyword>
<dbReference type="InterPro" id="IPR001387">
    <property type="entry name" value="Cro/C1-type_HTH"/>
</dbReference>
<keyword evidence="5" id="KW-1185">Reference proteome</keyword>
<dbReference type="CDD" id="cd00093">
    <property type="entry name" value="HTH_XRE"/>
    <property type="match status" value="1"/>
</dbReference>
<feature type="region of interest" description="Disordered" evidence="2">
    <location>
        <begin position="1"/>
        <end position="21"/>
    </location>
</feature>
<name>A0A841FL12_9ACTN</name>
<feature type="domain" description="HTH cro/C1-type" evidence="3">
    <location>
        <begin position="37"/>
        <end position="91"/>
    </location>
</feature>
<evidence type="ECO:0000313" key="5">
    <source>
        <dbReference type="Proteomes" id="UP000548476"/>
    </source>
</evidence>
<dbReference type="PANTHER" id="PTHR46797">
    <property type="entry name" value="HTH-TYPE TRANSCRIPTIONAL REGULATOR"/>
    <property type="match status" value="1"/>
</dbReference>
<dbReference type="RefSeq" id="WP_184787119.1">
    <property type="nucleotide sequence ID" value="NZ_BONT01000045.1"/>
</dbReference>
<comment type="caution">
    <text evidence="4">The sequence shown here is derived from an EMBL/GenBank/DDBJ whole genome shotgun (WGS) entry which is preliminary data.</text>
</comment>
<dbReference type="Gene3D" id="1.10.260.40">
    <property type="entry name" value="lambda repressor-like DNA-binding domains"/>
    <property type="match status" value="1"/>
</dbReference>
<evidence type="ECO:0000256" key="1">
    <source>
        <dbReference type="ARBA" id="ARBA00023125"/>
    </source>
</evidence>
<proteinExistence type="predicted"/>
<evidence type="ECO:0000313" key="4">
    <source>
        <dbReference type="EMBL" id="MBB6034242.1"/>
    </source>
</evidence>
<dbReference type="InterPro" id="IPR050807">
    <property type="entry name" value="TransReg_Diox_bact_type"/>
</dbReference>
<accession>A0A841FL12</accession>
<evidence type="ECO:0000259" key="3">
    <source>
        <dbReference type="PROSITE" id="PS50943"/>
    </source>
</evidence>
<gene>
    <name evidence="4" type="ORF">HNR73_002092</name>
</gene>
<dbReference type="AlphaFoldDB" id="A0A841FL12"/>
<sequence>MAEHSRWEDVRDRAMTDPKTQEGYRAAQLAYELGIEVRRLRLEHGWSQSQLAERAEMTQSAVARMELGGTTPTLPVLSRLATAFDRRLTICFESVEQPA</sequence>
<dbReference type="EMBL" id="JACHGT010000004">
    <property type="protein sequence ID" value="MBB6034242.1"/>
    <property type="molecule type" value="Genomic_DNA"/>
</dbReference>
<reference evidence="4 5" key="1">
    <citation type="submission" date="2020-08" db="EMBL/GenBank/DDBJ databases">
        <title>Genomic Encyclopedia of Type Strains, Phase IV (KMG-IV): sequencing the most valuable type-strain genomes for metagenomic binning, comparative biology and taxonomic classification.</title>
        <authorList>
            <person name="Goeker M."/>
        </authorList>
    </citation>
    <scope>NUCLEOTIDE SEQUENCE [LARGE SCALE GENOMIC DNA]</scope>
    <source>
        <strain evidence="4 5">YIM 65646</strain>
    </source>
</reference>
<dbReference type="PROSITE" id="PS50943">
    <property type="entry name" value="HTH_CROC1"/>
    <property type="match status" value="1"/>
</dbReference>
<dbReference type="InterPro" id="IPR010982">
    <property type="entry name" value="Lambda_DNA-bd_dom_sf"/>
</dbReference>
<dbReference type="GO" id="GO:0003700">
    <property type="term" value="F:DNA-binding transcription factor activity"/>
    <property type="evidence" value="ECO:0007669"/>
    <property type="project" value="TreeGrafter"/>
</dbReference>
<organism evidence="4 5">
    <name type="scientific">Phytomonospora endophytica</name>
    <dbReference type="NCBI Taxonomy" id="714109"/>
    <lineage>
        <taxon>Bacteria</taxon>
        <taxon>Bacillati</taxon>
        <taxon>Actinomycetota</taxon>
        <taxon>Actinomycetes</taxon>
        <taxon>Micromonosporales</taxon>
        <taxon>Micromonosporaceae</taxon>
        <taxon>Phytomonospora</taxon>
    </lineage>
</organism>
<dbReference type="SMART" id="SM00530">
    <property type="entry name" value="HTH_XRE"/>
    <property type="match status" value="1"/>
</dbReference>
<dbReference type="SUPFAM" id="SSF47413">
    <property type="entry name" value="lambda repressor-like DNA-binding domains"/>
    <property type="match status" value="1"/>
</dbReference>
<evidence type="ECO:0000256" key="2">
    <source>
        <dbReference type="SAM" id="MobiDB-lite"/>
    </source>
</evidence>
<dbReference type="GO" id="GO:0003677">
    <property type="term" value="F:DNA binding"/>
    <property type="evidence" value="ECO:0007669"/>
    <property type="project" value="UniProtKB-KW"/>
</dbReference>
<dbReference type="Proteomes" id="UP000548476">
    <property type="component" value="Unassembled WGS sequence"/>
</dbReference>
<dbReference type="GO" id="GO:0005829">
    <property type="term" value="C:cytosol"/>
    <property type="evidence" value="ECO:0007669"/>
    <property type="project" value="TreeGrafter"/>
</dbReference>